<feature type="transmembrane region" description="Helical" evidence="7">
    <location>
        <begin position="228"/>
        <end position="253"/>
    </location>
</feature>
<evidence type="ECO:0000259" key="8">
    <source>
        <dbReference type="PROSITE" id="PS50928"/>
    </source>
</evidence>
<comment type="subcellular location">
    <subcellularLocation>
        <location evidence="1 7">Cell membrane</location>
        <topology evidence="1 7">Multi-pass membrane protein</topology>
    </subcellularLocation>
</comment>
<sequence length="326" mass="36706">MIQEATPETQGRLSPGIRTTRAKSFRKSLRKDSTLYLLALPGIVILILFAYLPMSGLILVFKNYNFNDGIFGSPWAGFSNFEFFFSSMEDSLRATRNTVMLNALYMLTGTFFSVAIAIILNELRSKWFIKITQSVMFFPYFISWIIIGAILFSLLDYDKGIMNQLLQTLGFSQVDWYSSPWLFVIILVLANIWKSAGYGAIIYYAVLQGIDTSYYEAAKIDGASRWQIITKITVPMLIPSIILMTLLGIGGMLKGDLSMIMGVTFLNPLLLPTTDIIDVYVYRTAIRSGEFGFASAITLYQSVFGFILVLVANKLAGWYDKDSKLF</sequence>
<dbReference type="CDD" id="cd06261">
    <property type="entry name" value="TM_PBP2"/>
    <property type="match status" value="1"/>
</dbReference>
<protein>
    <submittedName>
        <fullName evidence="10">Putative aldouronate transport system permease protein</fullName>
    </submittedName>
</protein>
<dbReference type="InterPro" id="IPR000515">
    <property type="entry name" value="MetI-like"/>
</dbReference>
<keyword evidence="2 7" id="KW-0813">Transport</keyword>
<feature type="transmembrane region" description="Helical" evidence="7">
    <location>
        <begin position="103"/>
        <end position="123"/>
    </location>
</feature>
<dbReference type="SUPFAM" id="SSF161098">
    <property type="entry name" value="MetI-like"/>
    <property type="match status" value="1"/>
</dbReference>
<feature type="transmembrane region" description="Helical" evidence="7">
    <location>
        <begin position="181"/>
        <end position="207"/>
    </location>
</feature>
<evidence type="ECO:0000313" key="12">
    <source>
        <dbReference type="Proteomes" id="UP000182783"/>
    </source>
</evidence>
<keyword evidence="4 7" id="KW-0812">Transmembrane</keyword>
<dbReference type="PANTHER" id="PTHR43227">
    <property type="entry name" value="BLL4140 PROTEIN"/>
    <property type="match status" value="1"/>
</dbReference>
<proteinExistence type="inferred from homology"/>
<reference evidence="10 12" key="2">
    <citation type="submission" date="2016-10" db="EMBL/GenBank/DDBJ databases">
        <authorList>
            <person name="de Groot N.N."/>
        </authorList>
    </citation>
    <scope>NUCLEOTIDE SEQUENCE [LARGE SCALE GENOMIC DNA]</scope>
    <source>
        <strain evidence="10 12">CGMCC 1.10239</strain>
    </source>
</reference>
<feature type="transmembrane region" description="Helical" evidence="7">
    <location>
        <begin position="35"/>
        <end position="61"/>
    </location>
</feature>
<evidence type="ECO:0000313" key="11">
    <source>
        <dbReference type="Proteomes" id="UP000070252"/>
    </source>
</evidence>
<dbReference type="GO" id="GO:0055085">
    <property type="term" value="P:transmembrane transport"/>
    <property type="evidence" value="ECO:0007669"/>
    <property type="project" value="InterPro"/>
</dbReference>
<feature type="transmembrane region" description="Helical" evidence="7">
    <location>
        <begin position="135"/>
        <end position="155"/>
    </location>
</feature>
<dbReference type="EMBL" id="FNGM01000001">
    <property type="protein sequence ID" value="SDK89767.1"/>
    <property type="molecule type" value="Genomic_DNA"/>
</dbReference>
<evidence type="ECO:0000256" key="5">
    <source>
        <dbReference type="ARBA" id="ARBA00022989"/>
    </source>
</evidence>
<dbReference type="PANTHER" id="PTHR43227:SF11">
    <property type="entry name" value="BLL4140 PROTEIN"/>
    <property type="match status" value="1"/>
</dbReference>
<evidence type="ECO:0000256" key="7">
    <source>
        <dbReference type="RuleBase" id="RU363032"/>
    </source>
</evidence>
<dbReference type="InterPro" id="IPR050809">
    <property type="entry name" value="UgpAE/MalFG_permease"/>
</dbReference>
<dbReference type="Gene3D" id="1.10.3720.10">
    <property type="entry name" value="MetI-like"/>
    <property type="match status" value="1"/>
</dbReference>
<feature type="domain" description="ABC transmembrane type-1" evidence="8">
    <location>
        <begin position="95"/>
        <end position="312"/>
    </location>
</feature>
<evidence type="ECO:0000256" key="4">
    <source>
        <dbReference type="ARBA" id="ARBA00022692"/>
    </source>
</evidence>
<dbReference type="RefSeq" id="WP_062526191.1">
    <property type="nucleotide sequence ID" value="NZ_CP048429.1"/>
</dbReference>
<evidence type="ECO:0000256" key="6">
    <source>
        <dbReference type="ARBA" id="ARBA00023136"/>
    </source>
</evidence>
<evidence type="ECO:0000256" key="2">
    <source>
        <dbReference type="ARBA" id="ARBA00022448"/>
    </source>
</evidence>
<feature type="transmembrane region" description="Helical" evidence="7">
    <location>
        <begin position="259"/>
        <end position="281"/>
    </location>
</feature>
<dbReference type="AlphaFoldDB" id="A0A1G9FN15"/>
<keyword evidence="5 7" id="KW-1133">Transmembrane helix</keyword>
<dbReference type="PROSITE" id="PS50928">
    <property type="entry name" value="ABC_TM1"/>
    <property type="match status" value="1"/>
</dbReference>
<evidence type="ECO:0000256" key="1">
    <source>
        <dbReference type="ARBA" id="ARBA00004651"/>
    </source>
</evidence>
<dbReference type="Pfam" id="PF00528">
    <property type="entry name" value="BPD_transp_1"/>
    <property type="match status" value="1"/>
</dbReference>
<keyword evidence="6 7" id="KW-0472">Membrane</keyword>
<dbReference type="EMBL" id="LIPY01000122">
    <property type="protein sequence ID" value="KWX71162.1"/>
    <property type="molecule type" value="Genomic_DNA"/>
</dbReference>
<keyword evidence="11" id="KW-1185">Reference proteome</keyword>
<comment type="similarity">
    <text evidence="7">Belongs to the binding-protein-dependent transport system permease family.</text>
</comment>
<reference evidence="9 11" key="1">
    <citation type="submission" date="2015-08" db="EMBL/GenBank/DDBJ databases">
        <title>Genome of Paenibacillus jilunlii.</title>
        <authorList>
            <person name="Sant'Anna F.H."/>
            <person name="Ambrosini A."/>
            <person name="Souza R."/>
            <person name="Bach E."/>
            <person name="Fernandes G."/>
            <person name="Balsanelli E."/>
            <person name="Baura V.A."/>
            <person name="Pedrosa F.O."/>
            <person name="Souza E.M."/>
            <person name="Passaglia L."/>
        </authorList>
    </citation>
    <scope>NUCLEOTIDE SEQUENCE [LARGE SCALE GENOMIC DNA]</scope>
    <source>
        <strain evidence="9 11">DSM 23019</strain>
    </source>
</reference>
<dbReference type="OrthoDB" id="2546166at2"/>
<name>A0A1G9FN15_9BACL</name>
<accession>A0A1G9FN15</accession>
<dbReference type="Proteomes" id="UP000182783">
    <property type="component" value="Unassembled WGS sequence"/>
</dbReference>
<keyword evidence="3" id="KW-1003">Cell membrane</keyword>
<dbReference type="Proteomes" id="UP000070252">
    <property type="component" value="Unassembled WGS sequence"/>
</dbReference>
<gene>
    <name evidence="9" type="ORF">AML91_23205</name>
    <name evidence="10" type="ORF">SAMN05216191_1017</name>
</gene>
<organism evidence="10 12">
    <name type="scientific">Paenibacillus jilunlii</name>
    <dbReference type="NCBI Taxonomy" id="682956"/>
    <lineage>
        <taxon>Bacteria</taxon>
        <taxon>Bacillati</taxon>
        <taxon>Bacillota</taxon>
        <taxon>Bacilli</taxon>
        <taxon>Bacillales</taxon>
        <taxon>Paenibacillaceae</taxon>
        <taxon>Paenibacillus</taxon>
    </lineage>
</organism>
<dbReference type="GO" id="GO:0005886">
    <property type="term" value="C:plasma membrane"/>
    <property type="evidence" value="ECO:0007669"/>
    <property type="project" value="UniProtKB-SubCell"/>
</dbReference>
<evidence type="ECO:0000313" key="10">
    <source>
        <dbReference type="EMBL" id="SDK89767.1"/>
    </source>
</evidence>
<dbReference type="InterPro" id="IPR035906">
    <property type="entry name" value="MetI-like_sf"/>
</dbReference>
<evidence type="ECO:0000256" key="3">
    <source>
        <dbReference type="ARBA" id="ARBA00022475"/>
    </source>
</evidence>
<feature type="transmembrane region" description="Helical" evidence="7">
    <location>
        <begin position="293"/>
        <end position="312"/>
    </location>
</feature>
<evidence type="ECO:0000313" key="9">
    <source>
        <dbReference type="EMBL" id="KWX71162.1"/>
    </source>
</evidence>